<dbReference type="InParanoid" id="A0A1Z5T1N6"/>
<dbReference type="Proteomes" id="UP000194280">
    <property type="component" value="Unassembled WGS sequence"/>
</dbReference>
<dbReference type="OrthoDB" id="3876439at2759"/>
<evidence type="ECO:0000313" key="3">
    <source>
        <dbReference type="Proteomes" id="UP000194280"/>
    </source>
</evidence>
<dbReference type="VEuPathDB" id="FungiDB:BTJ68_09850"/>
<name>A0A1Z5T1N6_HORWE</name>
<gene>
    <name evidence="2" type="ORF">BTJ68_09850</name>
</gene>
<comment type="caution">
    <text evidence="2">The sequence shown here is derived from an EMBL/GenBank/DDBJ whole genome shotgun (WGS) entry which is preliminary data.</text>
</comment>
<dbReference type="EMBL" id="MUNK01000155">
    <property type="protein sequence ID" value="OTA28796.1"/>
    <property type="molecule type" value="Genomic_DNA"/>
</dbReference>
<accession>A0A1Z5T1N6</accession>
<proteinExistence type="predicted"/>
<dbReference type="AlphaFoldDB" id="A0A1Z5T1N6"/>
<organism evidence="2 3">
    <name type="scientific">Hortaea werneckii EXF-2000</name>
    <dbReference type="NCBI Taxonomy" id="1157616"/>
    <lineage>
        <taxon>Eukaryota</taxon>
        <taxon>Fungi</taxon>
        <taxon>Dikarya</taxon>
        <taxon>Ascomycota</taxon>
        <taxon>Pezizomycotina</taxon>
        <taxon>Dothideomycetes</taxon>
        <taxon>Dothideomycetidae</taxon>
        <taxon>Mycosphaerellales</taxon>
        <taxon>Teratosphaeriaceae</taxon>
        <taxon>Hortaea</taxon>
    </lineage>
</organism>
<feature type="compositionally biased region" description="Acidic residues" evidence="1">
    <location>
        <begin position="103"/>
        <end position="117"/>
    </location>
</feature>
<evidence type="ECO:0000313" key="2">
    <source>
        <dbReference type="EMBL" id="OTA28796.1"/>
    </source>
</evidence>
<sequence length="149" mass="17269">MERHVLLPRPVLGLCNLRRRTRLRDYEIRHTSFTCLDGTFNTMEEDPYRSILTMGNDSYLVAFDFMGYGERGGICVYSFEEDVPLAGGQSTGLWDVNTVFSDDADSDDEAMGSDNDDEIRKKKEKRSWLDMENLNRSILRRKKGLNVWD</sequence>
<feature type="region of interest" description="Disordered" evidence="1">
    <location>
        <begin position="103"/>
        <end position="122"/>
    </location>
</feature>
<evidence type="ECO:0000256" key="1">
    <source>
        <dbReference type="SAM" id="MobiDB-lite"/>
    </source>
</evidence>
<reference evidence="2 3" key="1">
    <citation type="submission" date="2017-01" db="EMBL/GenBank/DDBJ databases">
        <title>The recent genome duplication of the halophilic yeast Hortaea werneckii: insights from long-read sequencing.</title>
        <authorList>
            <person name="Sinha S."/>
            <person name="Flibotte S."/>
            <person name="Neira M."/>
            <person name="Lenassi M."/>
            <person name="Gostincar C."/>
            <person name="Stajich J.E."/>
            <person name="Nislow C.E."/>
        </authorList>
    </citation>
    <scope>NUCLEOTIDE SEQUENCE [LARGE SCALE GENOMIC DNA]</scope>
    <source>
        <strain evidence="2 3">EXF-2000</strain>
    </source>
</reference>
<keyword evidence="3" id="KW-1185">Reference proteome</keyword>
<protein>
    <submittedName>
        <fullName evidence="2">Uncharacterized protein</fullName>
    </submittedName>
</protein>